<keyword evidence="13" id="KW-1185">Reference proteome</keyword>
<protein>
    <submittedName>
        <fullName evidence="12">Energy transducer TonB</fullName>
    </submittedName>
</protein>
<evidence type="ECO:0000256" key="9">
    <source>
        <dbReference type="ARBA" id="ARBA00023136"/>
    </source>
</evidence>
<sequence length="209" mass="22027">MGKLDVARIAAESGAIAVHVAALLLLLAPMAAPPAPAADEETTIYESIKVPPPPPPPPPETVPVERPAQRVTTPVTQPIAVPPPPVEFTDVTPIDPPPAQVVADVTPVRSTTISEPLTGAHLEYEIAPPPRYPGDAARAGAEGTVVLRVLVGIDGKPLEVSIERSSGNRSLDQAARRQVLSKWRFRAAMQDGRAVQAIGLVPVDFTLNR</sequence>
<keyword evidence="7" id="KW-0653">Protein transport</keyword>
<evidence type="ECO:0000256" key="8">
    <source>
        <dbReference type="ARBA" id="ARBA00022989"/>
    </source>
</evidence>
<dbReference type="InterPro" id="IPR037682">
    <property type="entry name" value="TonB_C"/>
</dbReference>
<dbReference type="GO" id="GO:0098797">
    <property type="term" value="C:plasma membrane protein complex"/>
    <property type="evidence" value="ECO:0007669"/>
    <property type="project" value="TreeGrafter"/>
</dbReference>
<dbReference type="EMBL" id="CP071518">
    <property type="protein sequence ID" value="QSX80028.1"/>
    <property type="molecule type" value="Genomic_DNA"/>
</dbReference>
<dbReference type="SUPFAM" id="SSF74653">
    <property type="entry name" value="TolA/TonB C-terminal domain"/>
    <property type="match status" value="1"/>
</dbReference>
<feature type="signal peptide" evidence="10">
    <location>
        <begin position="1"/>
        <end position="37"/>
    </location>
</feature>
<reference evidence="12 13" key="1">
    <citation type="submission" date="2021-03" db="EMBL/GenBank/DDBJ databases">
        <title>Lysobacter sp. nov. isolated from soil of gangwondo yeongwol, south Korea.</title>
        <authorList>
            <person name="Kim K.R."/>
            <person name="Kim K.H."/>
            <person name="Jeon C.O."/>
        </authorList>
    </citation>
    <scope>NUCLEOTIDE SEQUENCE [LARGE SCALE GENOMIC DNA]</scope>
    <source>
        <strain evidence="12 13">R19</strain>
    </source>
</reference>
<evidence type="ECO:0000313" key="12">
    <source>
        <dbReference type="EMBL" id="QSX80028.1"/>
    </source>
</evidence>
<organism evidence="12 13">
    <name type="scientific">Agrilutibacter solisilvae</name>
    <dbReference type="NCBI Taxonomy" id="2763317"/>
    <lineage>
        <taxon>Bacteria</taxon>
        <taxon>Pseudomonadati</taxon>
        <taxon>Pseudomonadota</taxon>
        <taxon>Gammaproteobacteria</taxon>
        <taxon>Lysobacterales</taxon>
        <taxon>Lysobacteraceae</taxon>
        <taxon>Agrilutibacter</taxon>
    </lineage>
</organism>
<comment type="similarity">
    <text evidence="2">Belongs to the TonB family.</text>
</comment>
<evidence type="ECO:0000256" key="3">
    <source>
        <dbReference type="ARBA" id="ARBA00022448"/>
    </source>
</evidence>
<dbReference type="Pfam" id="PF03544">
    <property type="entry name" value="TonB_C"/>
    <property type="match status" value="1"/>
</dbReference>
<dbReference type="PANTHER" id="PTHR33446:SF2">
    <property type="entry name" value="PROTEIN TONB"/>
    <property type="match status" value="1"/>
</dbReference>
<feature type="domain" description="TonB C-terminal" evidence="11">
    <location>
        <begin position="117"/>
        <end position="209"/>
    </location>
</feature>
<dbReference type="GO" id="GO:0055085">
    <property type="term" value="P:transmembrane transport"/>
    <property type="evidence" value="ECO:0007669"/>
    <property type="project" value="InterPro"/>
</dbReference>
<dbReference type="InterPro" id="IPR006260">
    <property type="entry name" value="TonB/TolA_C"/>
</dbReference>
<evidence type="ECO:0000256" key="5">
    <source>
        <dbReference type="ARBA" id="ARBA00022519"/>
    </source>
</evidence>
<evidence type="ECO:0000259" key="11">
    <source>
        <dbReference type="PROSITE" id="PS52015"/>
    </source>
</evidence>
<evidence type="ECO:0000256" key="6">
    <source>
        <dbReference type="ARBA" id="ARBA00022692"/>
    </source>
</evidence>
<dbReference type="KEGG" id="lsf:I8J32_010480"/>
<name>A0A974Y3J2_9GAMM</name>
<proteinExistence type="inferred from homology"/>
<evidence type="ECO:0000256" key="7">
    <source>
        <dbReference type="ARBA" id="ARBA00022927"/>
    </source>
</evidence>
<dbReference type="InterPro" id="IPR051045">
    <property type="entry name" value="TonB-dependent_transducer"/>
</dbReference>
<evidence type="ECO:0000256" key="2">
    <source>
        <dbReference type="ARBA" id="ARBA00006555"/>
    </source>
</evidence>
<accession>A0A974Y3J2</accession>
<keyword evidence="3" id="KW-0813">Transport</keyword>
<keyword evidence="6" id="KW-0812">Transmembrane</keyword>
<keyword evidence="9" id="KW-0472">Membrane</keyword>
<evidence type="ECO:0000256" key="4">
    <source>
        <dbReference type="ARBA" id="ARBA00022475"/>
    </source>
</evidence>
<evidence type="ECO:0000313" key="13">
    <source>
        <dbReference type="Proteomes" id="UP000639274"/>
    </source>
</evidence>
<gene>
    <name evidence="12" type="ORF">I8J32_010480</name>
</gene>
<keyword evidence="4" id="KW-1003">Cell membrane</keyword>
<keyword evidence="5" id="KW-0997">Cell inner membrane</keyword>
<dbReference type="Gene3D" id="3.30.1150.10">
    <property type="match status" value="1"/>
</dbReference>
<evidence type="ECO:0000256" key="1">
    <source>
        <dbReference type="ARBA" id="ARBA00004383"/>
    </source>
</evidence>
<dbReference type="GO" id="GO:0015031">
    <property type="term" value="P:protein transport"/>
    <property type="evidence" value="ECO:0007669"/>
    <property type="project" value="UniProtKB-KW"/>
</dbReference>
<dbReference type="GO" id="GO:0031992">
    <property type="term" value="F:energy transducer activity"/>
    <property type="evidence" value="ECO:0007669"/>
    <property type="project" value="TreeGrafter"/>
</dbReference>
<dbReference type="PANTHER" id="PTHR33446">
    <property type="entry name" value="PROTEIN TONB-RELATED"/>
    <property type="match status" value="1"/>
</dbReference>
<dbReference type="AlphaFoldDB" id="A0A974Y3J2"/>
<dbReference type="NCBIfam" id="TIGR01352">
    <property type="entry name" value="tonB_Cterm"/>
    <property type="match status" value="1"/>
</dbReference>
<keyword evidence="8" id="KW-1133">Transmembrane helix</keyword>
<dbReference type="PROSITE" id="PS52015">
    <property type="entry name" value="TONB_CTD"/>
    <property type="match status" value="1"/>
</dbReference>
<evidence type="ECO:0000256" key="10">
    <source>
        <dbReference type="SAM" id="SignalP"/>
    </source>
</evidence>
<comment type="subcellular location">
    <subcellularLocation>
        <location evidence="1">Cell inner membrane</location>
        <topology evidence="1">Single-pass membrane protein</topology>
        <orientation evidence="1">Periplasmic side</orientation>
    </subcellularLocation>
</comment>
<keyword evidence="10" id="KW-0732">Signal</keyword>
<dbReference type="Proteomes" id="UP000639274">
    <property type="component" value="Chromosome"/>
</dbReference>
<feature type="chain" id="PRO_5037677837" evidence="10">
    <location>
        <begin position="38"/>
        <end position="209"/>
    </location>
</feature>